<dbReference type="AlphaFoldDB" id="A0A1T4MQN8"/>
<dbReference type="InterPro" id="IPR038601">
    <property type="entry name" value="MttB-like_sf"/>
</dbReference>
<evidence type="ECO:0000256" key="4">
    <source>
        <dbReference type="PIRNR" id="PIRNR037567"/>
    </source>
</evidence>
<evidence type="ECO:0000256" key="1">
    <source>
        <dbReference type="ARBA" id="ARBA00007137"/>
    </source>
</evidence>
<comment type="similarity">
    <text evidence="1 4">Belongs to the trimethylamine methyltransferase family.</text>
</comment>
<evidence type="ECO:0000256" key="2">
    <source>
        <dbReference type="ARBA" id="ARBA00022603"/>
    </source>
</evidence>
<dbReference type="EC" id="2.1.1.-" evidence="4"/>
<proteinExistence type="inferred from homology"/>
<keyword evidence="2 5" id="KW-0489">Methyltransferase</keyword>
<dbReference type="InterPro" id="IPR010426">
    <property type="entry name" value="MTTB_MeTrfase"/>
</dbReference>
<dbReference type="GO" id="GO:0015948">
    <property type="term" value="P:methanogenesis"/>
    <property type="evidence" value="ECO:0007669"/>
    <property type="project" value="UniProtKB-UniRule"/>
</dbReference>
<dbReference type="PIRSF" id="PIRSF037567">
    <property type="entry name" value="MTTB_MeTrfase"/>
    <property type="match status" value="1"/>
</dbReference>
<evidence type="ECO:0000256" key="3">
    <source>
        <dbReference type="ARBA" id="ARBA00022679"/>
    </source>
</evidence>
<dbReference type="STRING" id="142842.SAMN02745118_01565"/>
<organism evidence="5 6">
    <name type="scientific">Selenihalanaerobacter shriftii</name>
    <dbReference type="NCBI Taxonomy" id="142842"/>
    <lineage>
        <taxon>Bacteria</taxon>
        <taxon>Bacillati</taxon>
        <taxon>Bacillota</taxon>
        <taxon>Clostridia</taxon>
        <taxon>Halanaerobiales</taxon>
        <taxon>Halobacteroidaceae</taxon>
        <taxon>Selenihalanaerobacter</taxon>
    </lineage>
</organism>
<dbReference type="OrthoDB" id="5418352at2"/>
<gene>
    <name evidence="5" type="ORF">SAMN02745118_01565</name>
</gene>
<evidence type="ECO:0000313" key="5">
    <source>
        <dbReference type="EMBL" id="SJZ69104.1"/>
    </source>
</evidence>
<reference evidence="6" key="1">
    <citation type="submission" date="2017-02" db="EMBL/GenBank/DDBJ databases">
        <authorList>
            <person name="Varghese N."/>
            <person name="Submissions S."/>
        </authorList>
    </citation>
    <scope>NUCLEOTIDE SEQUENCE [LARGE SCALE GENOMIC DNA]</scope>
    <source>
        <strain evidence="6">ATCC BAA-73</strain>
    </source>
</reference>
<dbReference type="EMBL" id="FUWM01000011">
    <property type="protein sequence ID" value="SJZ69104.1"/>
    <property type="molecule type" value="Genomic_DNA"/>
</dbReference>
<dbReference type="Gene3D" id="3.20.20.480">
    <property type="entry name" value="Trimethylamine methyltransferase-like"/>
    <property type="match status" value="1"/>
</dbReference>
<name>A0A1T4MQN8_9FIRM</name>
<accession>A0A1T4MQN8</accession>
<dbReference type="RefSeq" id="WP_078810040.1">
    <property type="nucleotide sequence ID" value="NZ_FUWM01000011.1"/>
</dbReference>
<sequence length="467" mass="51491">MPYQGGMLKFLNEEQKGRVHQETLKVLNEVGVKVENKKALELFDDKGAKVDFNESLVKLPPSMVEDAIDTAPSKVILYGREDEHNLELGGTNVYLGTGGTAVNVLDIETGKRRMSTSEDVSKITKLVHNLDNIDFLVIPVFPDDAGKEGADEARFFNAMKNTTKHIMGGIYTLEGQKKVIDAAVKIAGSEEEFRQKPFISFIANIMSPLTMEKDYTDYFRYAVERGVPVVGPTAPIAGATSPITLPGTIVQTNAEALFMVVFSQLIEPGAKTLYGTVPTNMDMKTSNFRFASIEMGIMNATCAEMAQYYELPIYNTAGISDSKAPDIQAGYEKMSNILMSALTGTNYIHHAAGLIDSGMTAAYEQYVIDNQMIGMAKRVLRGLEFSEDRLAYDDIKEVGPGGNFLTQASTLQYMRTEFFDDALYDASDWGDWVKDGAPDARERARNIAQEILAQNTDSLVDEELLGF</sequence>
<dbReference type="GO" id="GO:0032259">
    <property type="term" value="P:methylation"/>
    <property type="evidence" value="ECO:0007669"/>
    <property type="project" value="UniProtKB-KW"/>
</dbReference>
<protein>
    <recommendedName>
        <fullName evidence="4">Methyltransferase</fullName>
        <ecNumber evidence="4">2.1.1.-</ecNumber>
    </recommendedName>
</protein>
<dbReference type="Pfam" id="PF06253">
    <property type="entry name" value="MTTB"/>
    <property type="match status" value="1"/>
</dbReference>
<keyword evidence="3 4" id="KW-0808">Transferase</keyword>
<evidence type="ECO:0000313" key="6">
    <source>
        <dbReference type="Proteomes" id="UP000190625"/>
    </source>
</evidence>
<dbReference type="Proteomes" id="UP000190625">
    <property type="component" value="Unassembled WGS sequence"/>
</dbReference>
<keyword evidence="6" id="KW-1185">Reference proteome</keyword>
<dbReference type="GO" id="GO:0008168">
    <property type="term" value="F:methyltransferase activity"/>
    <property type="evidence" value="ECO:0007669"/>
    <property type="project" value="UniProtKB-KW"/>
</dbReference>